<evidence type="ECO:0000256" key="1">
    <source>
        <dbReference type="SAM" id="Phobius"/>
    </source>
</evidence>
<gene>
    <name evidence="2" type="ORF">GCM10017771_47970</name>
</gene>
<organism evidence="2 3">
    <name type="scientific">Streptomyces capitiformicae</name>
    <dbReference type="NCBI Taxonomy" id="2014920"/>
    <lineage>
        <taxon>Bacteria</taxon>
        <taxon>Bacillati</taxon>
        <taxon>Actinomycetota</taxon>
        <taxon>Actinomycetes</taxon>
        <taxon>Kitasatosporales</taxon>
        <taxon>Streptomycetaceae</taxon>
        <taxon>Streptomyces</taxon>
    </lineage>
</organism>
<dbReference type="AlphaFoldDB" id="A0A918YZT0"/>
<name>A0A918YZT0_9ACTN</name>
<dbReference type="RefSeq" id="WP_189784500.1">
    <property type="nucleotide sequence ID" value="NZ_BNAT01000017.1"/>
</dbReference>
<feature type="transmembrane region" description="Helical" evidence="1">
    <location>
        <begin position="185"/>
        <end position="209"/>
    </location>
</feature>
<keyword evidence="3" id="KW-1185">Reference proteome</keyword>
<feature type="transmembrane region" description="Helical" evidence="1">
    <location>
        <begin position="91"/>
        <end position="116"/>
    </location>
</feature>
<evidence type="ECO:0000313" key="2">
    <source>
        <dbReference type="EMBL" id="GHE31555.1"/>
    </source>
</evidence>
<comment type="caution">
    <text evidence="2">The sequence shown here is derived from an EMBL/GenBank/DDBJ whole genome shotgun (WGS) entry which is preliminary data.</text>
</comment>
<keyword evidence="1" id="KW-1133">Transmembrane helix</keyword>
<dbReference type="Proteomes" id="UP000603227">
    <property type="component" value="Unassembled WGS sequence"/>
</dbReference>
<reference evidence="2" key="1">
    <citation type="journal article" date="2014" name="Int. J. Syst. Evol. Microbiol.">
        <title>Complete genome sequence of Corynebacterium casei LMG S-19264T (=DSM 44701T), isolated from a smear-ripened cheese.</title>
        <authorList>
            <consortium name="US DOE Joint Genome Institute (JGI-PGF)"/>
            <person name="Walter F."/>
            <person name="Albersmeier A."/>
            <person name="Kalinowski J."/>
            <person name="Ruckert C."/>
        </authorList>
    </citation>
    <scope>NUCLEOTIDE SEQUENCE</scope>
    <source>
        <strain evidence="2">CGMCC 4.7403</strain>
    </source>
</reference>
<evidence type="ECO:0008006" key="4">
    <source>
        <dbReference type="Google" id="ProtNLM"/>
    </source>
</evidence>
<keyword evidence="1" id="KW-0472">Membrane</keyword>
<accession>A0A918YZT0</accession>
<protein>
    <recommendedName>
        <fullName evidence="4">ABC transporter permease</fullName>
    </recommendedName>
</protein>
<feature type="transmembrane region" description="Helical" evidence="1">
    <location>
        <begin position="137"/>
        <end position="165"/>
    </location>
</feature>
<feature type="transmembrane region" description="Helical" evidence="1">
    <location>
        <begin position="267"/>
        <end position="288"/>
    </location>
</feature>
<dbReference type="EMBL" id="BNAT01000017">
    <property type="protein sequence ID" value="GHE31555.1"/>
    <property type="molecule type" value="Genomic_DNA"/>
</dbReference>
<reference evidence="2" key="2">
    <citation type="submission" date="2020-09" db="EMBL/GenBank/DDBJ databases">
        <authorList>
            <person name="Sun Q."/>
            <person name="Zhou Y."/>
        </authorList>
    </citation>
    <scope>NUCLEOTIDE SEQUENCE</scope>
    <source>
        <strain evidence="2">CGMCC 4.7403</strain>
    </source>
</reference>
<proteinExistence type="predicted"/>
<sequence>MSAATVKAVGTAAEAPAPRPVSPARGLFRAMIRLHQSAVWFWGLLVVLTAGALLWAAGPGVDAAWAEYVKSGCLETDYCEVGPAYNKYETAVTFGTFVLSLAPELIGAWAGAALIARELETGTARLAWTQSVGPVRWLAAKLAVPAALIVSGTLLLTLLNRLVWWSEADLRRALNTRDWFDTATFTAHGTAATAHALLGLAIGVCAGLLLRRSLPALAVGLLGTALATSTLVSYRGSMWPAETLVVRTTEPDFIDLHPSSHYWPLQLVETGIALALAAVLVLLSFRLLRRHTGGTR</sequence>
<feature type="transmembrane region" description="Helical" evidence="1">
    <location>
        <begin position="216"/>
        <end position="234"/>
    </location>
</feature>
<feature type="transmembrane region" description="Helical" evidence="1">
    <location>
        <begin position="39"/>
        <end position="58"/>
    </location>
</feature>
<keyword evidence="1" id="KW-0812">Transmembrane</keyword>
<evidence type="ECO:0000313" key="3">
    <source>
        <dbReference type="Proteomes" id="UP000603227"/>
    </source>
</evidence>